<dbReference type="PIRSF" id="PIRSF005917">
    <property type="entry name" value="MTase_YraL"/>
    <property type="match status" value="1"/>
</dbReference>
<dbReference type="OrthoDB" id="7061662at2"/>
<reference evidence="8" key="1">
    <citation type="submission" date="2016-10" db="EMBL/GenBank/DDBJ databases">
        <authorList>
            <person name="Varghese N."/>
            <person name="Submissions S."/>
        </authorList>
    </citation>
    <scope>NUCLEOTIDE SEQUENCE [LARGE SCALE GENOMIC DNA]</scope>
    <source>
        <strain evidence="8">Nm69</strain>
    </source>
</reference>
<accession>A0A1I3XVM5</accession>
<dbReference type="CDD" id="cd11649">
    <property type="entry name" value="RsmI_like"/>
    <property type="match status" value="1"/>
</dbReference>
<dbReference type="Gene3D" id="3.40.1010.10">
    <property type="entry name" value="Cobalt-precorrin-4 Transmethylase, Domain 1"/>
    <property type="match status" value="1"/>
</dbReference>
<dbReference type="InterPro" id="IPR035996">
    <property type="entry name" value="4pyrrol_Methylase_sf"/>
</dbReference>
<evidence type="ECO:0000259" key="6">
    <source>
        <dbReference type="Pfam" id="PF00590"/>
    </source>
</evidence>
<dbReference type="SUPFAM" id="SSF53790">
    <property type="entry name" value="Tetrapyrrole methylase"/>
    <property type="match status" value="1"/>
</dbReference>
<dbReference type="AlphaFoldDB" id="A0A1I3XVM5"/>
<dbReference type="InterPro" id="IPR014777">
    <property type="entry name" value="4pyrrole_Mease_sub1"/>
</dbReference>
<dbReference type="Proteomes" id="UP000199533">
    <property type="component" value="Unassembled WGS sequence"/>
</dbReference>
<dbReference type="Pfam" id="PF00590">
    <property type="entry name" value="TP_methylase"/>
    <property type="match status" value="1"/>
</dbReference>
<keyword evidence="2" id="KW-0698">rRNA processing</keyword>
<dbReference type="GO" id="GO:0008168">
    <property type="term" value="F:methyltransferase activity"/>
    <property type="evidence" value="ECO:0007669"/>
    <property type="project" value="UniProtKB-KW"/>
</dbReference>
<evidence type="ECO:0000256" key="1">
    <source>
        <dbReference type="ARBA" id="ARBA00022490"/>
    </source>
</evidence>
<evidence type="ECO:0000313" key="7">
    <source>
        <dbReference type="EMBL" id="SFK23329.1"/>
    </source>
</evidence>
<evidence type="ECO:0000256" key="5">
    <source>
        <dbReference type="ARBA" id="ARBA00022691"/>
    </source>
</evidence>
<keyword evidence="5" id="KW-0949">S-adenosyl-L-methionine</keyword>
<organism evidence="7 8">
    <name type="scientific">Nitrosomonas aestuarii</name>
    <dbReference type="NCBI Taxonomy" id="52441"/>
    <lineage>
        <taxon>Bacteria</taxon>
        <taxon>Pseudomonadati</taxon>
        <taxon>Pseudomonadota</taxon>
        <taxon>Betaproteobacteria</taxon>
        <taxon>Nitrosomonadales</taxon>
        <taxon>Nitrosomonadaceae</taxon>
        <taxon>Nitrosomonas</taxon>
    </lineage>
</organism>
<dbReference type="STRING" id="52441.SAMN05216302_100298"/>
<proteinExistence type="predicted"/>
<dbReference type="GO" id="GO:0006364">
    <property type="term" value="P:rRNA processing"/>
    <property type="evidence" value="ECO:0007669"/>
    <property type="project" value="UniProtKB-KW"/>
</dbReference>
<gene>
    <name evidence="7" type="ORF">SAMN05216302_100298</name>
</gene>
<sequence>MTGKLYLIPSPISDNDIDWVIPREVKQSIQQLTYYIVEHPKTARRFLKHIGCKLPIQEIHMHTLNEHTRPDELTLLLQPLLAGNDTGLLSEAGSPAIADPGSGLVRLAHDNKIPVIPLVGPSSILLALMASGLNGQQFCFIGYLPIERHARVQTITELEKHSRNHDQTQIFIEAPYRNQGLLELIVQTCLDDTDLCVATNLTSSHESVTTKTIKQWKQKLPDINKIPTIFLLHG</sequence>
<evidence type="ECO:0000256" key="4">
    <source>
        <dbReference type="ARBA" id="ARBA00022679"/>
    </source>
</evidence>
<evidence type="ECO:0000256" key="3">
    <source>
        <dbReference type="ARBA" id="ARBA00022603"/>
    </source>
</evidence>
<dbReference type="InterPro" id="IPR000878">
    <property type="entry name" value="4pyrrol_Mease"/>
</dbReference>
<dbReference type="EMBL" id="FOSP01000002">
    <property type="protein sequence ID" value="SFK23329.1"/>
    <property type="molecule type" value="Genomic_DNA"/>
</dbReference>
<feature type="domain" description="Tetrapyrrole methylase" evidence="6">
    <location>
        <begin position="74"/>
        <end position="215"/>
    </location>
</feature>
<keyword evidence="8" id="KW-1185">Reference proteome</keyword>
<name>A0A1I3XVM5_9PROT</name>
<dbReference type="InterPro" id="IPR008189">
    <property type="entry name" value="rRNA_ssu_MeTfrase_I"/>
</dbReference>
<dbReference type="PANTHER" id="PTHR46111">
    <property type="entry name" value="RIBOSOMAL RNA SMALL SUBUNIT METHYLTRANSFERASE I"/>
    <property type="match status" value="1"/>
</dbReference>
<evidence type="ECO:0000313" key="8">
    <source>
        <dbReference type="Proteomes" id="UP000199533"/>
    </source>
</evidence>
<dbReference type="RefSeq" id="WP_090696819.1">
    <property type="nucleotide sequence ID" value="NZ_FOSP01000002.1"/>
</dbReference>
<dbReference type="Gene3D" id="3.30.950.10">
    <property type="entry name" value="Methyltransferase, Cobalt-precorrin-4 Transmethylase, Domain 2"/>
    <property type="match status" value="1"/>
</dbReference>
<dbReference type="GO" id="GO:0032259">
    <property type="term" value="P:methylation"/>
    <property type="evidence" value="ECO:0007669"/>
    <property type="project" value="UniProtKB-KW"/>
</dbReference>
<keyword evidence="1" id="KW-0963">Cytoplasm</keyword>
<dbReference type="PANTHER" id="PTHR46111:SF2">
    <property type="entry name" value="SAM-DEPENDENT METHYLTRANSFERASE"/>
    <property type="match status" value="1"/>
</dbReference>
<keyword evidence="3 7" id="KW-0489">Methyltransferase</keyword>
<keyword evidence="4 7" id="KW-0808">Transferase</keyword>
<evidence type="ECO:0000256" key="2">
    <source>
        <dbReference type="ARBA" id="ARBA00022552"/>
    </source>
</evidence>
<protein>
    <submittedName>
        <fullName evidence="7">16S rRNA (Cytidine1402-2'-O)-methyltransferase</fullName>
    </submittedName>
</protein>
<dbReference type="InterPro" id="IPR014776">
    <property type="entry name" value="4pyrrole_Mease_sub2"/>
</dbReference>